<reference evidence="3 4" key="1">
    <citation type="submission" date="2018-09" db="EMBL/GenBank/DDBJ databases">
        <title>Acidovorax cavernicola nov. sp. isolated from Gruta de las Maravillas (Aracena, Spain).</title>
        <authorList>
            <person name="Jurado V."/>
            <person name="Gutierrez-Patricio S."/>
            <person name="Gonzalez-Pimentel J.L."/>
            <person name="Miller A.Z."/>
            <person name="Laiz L."/>
            <person name="Saiz-Jimenez C."/>
        </authorList>
    </citation>
    <scope>NUCLEOTIDE SEQUENCE [LARGE SCALE GENOMIC DNA]</scope>
    <source>
        <strain evidence="3 4">1011MAR4D40.2</strain>
    </source>
</reference>
<dbReference type="PANTHER" id="PTHR42928">
    <property type="entry name" value="TRICARBOXYLATE-BINDING PROTEIN"/>
    <property type="match status" value="1"/>
</dbReference>
<dbReference type="RefSeq" id="WP_119554177.1">
    <property type="nucleotide sequence ID" value="NZ_QXMN01000015.1"/>
</dbReference>
<sequence>MNPHRRSLALAGLAMGMAHPLRAFAQPANAYPKGPVKIIVPQSPGGIVDVAGRLIADQLTQQFKQSFFVENRPGANSTLGTAVLSNASPDGQTILFGTSSIEFMNPYLYKNLPFETADLQKISVVYDSSIALVVPKKLGVKNFKELVAYAKTKGDGMTFGSWGNGSSAHVFGVILENAFGIKLVHVPYKGELAALVDMSRGDLDMTWASPNGARTFQEKGDAVVIAVTGAARSPGLPGVPTFAEQGVDAFKLGLYGVAYAPKGTPPAIVARLQQGISQMLTLPSVRERFATLGLIPVGSTPAAFAALFDRERPVWQKLIAASGATLD</sequence>
<dbReference type="Gene3D" id="3.40.190.150">
    <property type="entry name" value="Bordetella uptake gene, domain 1"/>
    <property type="match status" value="1"/>
</dbReference>
<dbReference type="Proteomes" id="UP000265619">
    <property type="component" value="Unassembled WGS sequence"/>
</dbReference>
<proteinExistence type="inferred from homology"/>
<comment type="similarity">
    <text evidence="1">Belongs to the UPF0065 (bug) family.</text>
</comment>
<dbReference type="PIRSF" id="PIRSF017082">
    <property type="entry name" value="YflP"/>
    <property type="match status" value="1"/>
</dbReference>
<evidence type="ECO:0000256" key="2">
    <source>
        <dbReference type="SAM" id="SignalP"/>
    </source>
</evidence>
<dbReference type="OrthoDB" id="7250553at2"/>
<dbReference type="Pfam" id="PF03401">
    <property type="entry name" value="TctC"/>
    <property type="match status" value="1"/>
</dbReference>
<dbReference type="AlphaFoldDB" id="A0A9X8D4Z5"/>
<protein>
    <submittedName>
        <fullName evidence="3">Tripartite tricarboxylate transporter substrate binding protein</fullName>
    </submittedName>
</protein>
<dbReference type="Gene3D" id="3.40.190.10">
    <property type="entry name" value="Periplasmic binding protein-like II"/>
    <property type="match status" value="1"/>
</dbReference>
<comment type="caution">
    <text evidence="3">The sequence shown here is derived from an EMBL/GenBank/DDBJ whole genome shotgun (WGS) entry which is preliminary data.</text>
</comment>
<dbReference type="InterPro" id="IPR042100">
    <property type="entry name" value="Bug_dom1"/>
</dbReference>
<dbReference type="EMBL" id="QXMN01000015">
    <property type="protein sequence ID" value="RIX79641.1"/>
    <property type="molecule type" value="Genomic_DNA"/>
</dbReference>
<accession>A0A9X8D4Z5</accession>
<dbReference type="InterPro" id="IPR005064">
    <property type="entry name" value="BUG"/>
</dbReference>
<organism evidence="3 4">
    <name type="scientific">Acidovorax cavernicola</name>
    <dbReference type="NCBI Taxonomy" id="1675792"/>
    <lineage>
        <taxon>Bacteria</taxon>
        <taxon>Pseudomonadati</taxon>
        <taxon>Pseudomonadota</taxon>
        <taxon>Betaproteobacteria</taxon>
        <taxon>Burkholderiales</taxon>
        <taxon>Comamonadaceae</taxon>
        <taxon>Acidovorax</taxon>
    </lineage>
</organism>
<evidence type="ECO:0000313" key="4">
    <source>
        <dbReference type="Proteomes" id="UP000265619"/>
    </source>
</evidence>
<keyword evidence="4" id="KW-1185">Reference proteome</keyword>
<keyword evidence="2" id="KW-0732">Signal</keyword>
<name>A0A9X8D4Z5_9BURK</name>
<dbReference type="SUPFAM" id="SSF53850">
    <property type="entry name" value="Periplasmic binding protein-like II"/>
    <property type="match status" value="1"/>
</dbReference>
<evidence type="ECO:0000313" key="3">
    <source>
        <dbReference type="EMBL" id="RIX79641.1"/>
    </source>
</evidence>
<dbReference type="CDD" id="cd07012">
    <property type="entry name" value="PBP2_Bug_TTT"/>
    <property type="match status" value="1"/>
</dbReference>
<gene>
    <name evidence="3" type="ORF">D3H34_14310</name>
</gene>
<feature type="signal peptide" evidence="2">
    <location>
        <begin position="1"/>
        <end position="25"/>
    </location>
</feature>
<dbReference type="PANTHER" id="PTHR42928:SF5">
    <property type="entry name" value="BLR1237 PROTEIN"/>
    <property type="match status" value="1"/>
</dbReference>
<evidence type="ECO:0000256" key="1">
    <source>
        <dbReference type="ARBA" id="ARBA00006987"/>
    </source>
</evidence>
<feature type="chain" id="PRO_5040982410" evidence="2">
    <location>
        <begin position="26"/>
        <end position="327"/>
    </location>
</feature>